<dbReference type="OrthoDB" id="4828223at2"/>
<keyword evidence="1" id="KW-0808">Transferase</keyword>
<dbReference type="AlphaFoldDB" id="A0A285K9K4"/>
<evidence type="ECO:0000313" key="1">
    <source>
        <dbReference type="EMBL" id="SNY68657.1"/>
    </source>
</evidence>
<dbReference type="EMBL" id="OBDY01000033">
    <property type="protein sequence ID" value="SNY68657.1"/>
    <property type="molecule type" value="Genomic_DNA"/>
</dbReference>
<protein>
    <submittedName>
        <fullName evidence="1">GrpB domain, predicted nucleotidyltransferase, UPF0157 family</fullName>
    </submittedName>
</protein>
<reference evidence="1 2" key="1">
    <citation type="submission" date="2017-09" db="EMBL/GenBank/DDBJ databases">
        <authorList>
            <person name="Ehlers B."/>
            <person name="Leendertz F.H."/>
        </authorList>
    </citation>
    <scope>NUCLEOTIDE SEQUENCE [LARGE SCALE GENOMIC DNA]</scope>
    <source>
        <strain evidence="1 2">CGMCC 4.6857</strain>
    </source>
</reference>
<sequence>MRRSDDVIETARGILRAERSRLAGLLGDHELLLVGGSSVPGALTKGDVDLHLRIPPAAFAETVEILRGVYRVVLPHIWQPTLATFEADAPLPTGVAVTPAGSEHDLRFTRTWQRLAADPALLRAYNDLKLAAQSDPEEYERRKSAFFDTLAAPNQ</sequence>
<name>A0A285K9K4_9ACTN</name>
<accession>A0A285K9K4</accession>
<dbReference type="Proteomes" id="UP000219612">
    <property type="component" value="Unassembled WGS sequence"/>
</dbReference>
<dbReference type="Pfam" id="PF04229">
    <property type="entry name" value="GrpB"/>
    <property type="match status" value="1"/>
</dbReference>
<keyword evidence="2" id="KW-1185">Reference proteome</keyword>
<organism evidence="1 2">
    <name type="scientific">Paractinoplanes atraurantiacus</name>
    <dbReference type="NCBI Taxonomy" id="1036182"/>
    <lineage>
        <taxon>Bacteria</taxon>
        <taxon>Bacillati</taxon>
        <taxon>Actinomycetota</taxon>
        <taxon>Actinomycetes</taxon>
        <taxon>Micromonosporales</taxon>
        <taxon>Micromonosporaceae</taxon>
        <taxon>Paractinoplanes</taxon>
    </lineage>
</organism>
<dbReference type="GO" id="GO:0016740">
    <property type="term" value="F:transferase activity"/>
    <property type="evidence" value="ECO:0007669"/>
    <property type="project" value="UniProtKB-KW"/>
</dbReference>
<dbReference type="RefSeq" id="WP_097328013.1">
    <property type="nucleotide sequence ID" value="NZ_OBDY01000033.1"/>
</dbReference>
<dbReference type="InterPro" id="IPR007344">
    <property type="entry name" value="GrpB/CoaE"/>
</dbReference>
<evidence type="ECO:0000313" key="2">
    <source>
        <dbReference type="Proteomes" id="UP000219612"/>
    </source>
</evidence>
<gene>
    <name evidence="1" type="ORF">SAMN05421748_133100</name>
</gene>
<dbReference type="InterPro" id="IPR043519">
    <property type="entry name" value="NT_sf"/>
</dbReference>
<proteinExistence type="predicted"/>
<dbReference type="SUPFAM" id="SSF81301">
    <property type="entry name" value="Nucleotidyltransferase"/>
    <property type="match status" value="1"/>
</dbReference>
<dbReference type="Gene3D" id="3.30.460.10">
    <property type="entry name" value="Beta Polymerase, domain 2"/>
    <property type="match status" value="1"/>
</dbReference>